<dbReference type="GO" id="GO:0016887">
    <property type="term" value="F:ATP hydrolysis activity"/>
    <property type="evidence" value="ECO:0007669"/>
    <property type="project" value="InterPro"/>
</dbReference>
<dbReference type="GO" id="GO:0005524">
    <property type="term" value="F:ATP binding"/>
    <property type="evidence" value="ECO:0007669"/>
    <property type="project" value="UniProtKB-KW"/>
</dbReference>
<dbReference type="InterPro" id="IPR017871">
    <property type="entry name" value="ABC_transporter-like_CS"/>
</dbReference>
<feature type="transmembrane region" description="Helical" evidence="10">
    <location>
        <begin position="1202"/>
        <end position="1225"/>
    </location>
</feature>
<feature type="transmembrane region" description="Helical" evidence="10">
    <location>
        <begin position="646"/>
        <end position="666"/>
    </location>
</feature>
<feature type="transmembrane region" description="Helical" evidence="10">
    <location>
        <begin position="1437"/>
        <end position="1456"/>
    </location>
</feature>
<dbReference type="InterPro" id="IPR003593">
    <property type="entry name" value="AAA+_ATPase"/>
</dbReference>
<dbReference type="CDD" id="cd03233">
    <property type="entry name" value="ABCG_PDR_domain1"/>
    <property type="match status" value="1"/>
</dbReference>
<dbReference type="Gene3D" id="3.40.50.300">
    <property type="entry name" value="P-loop containing nucleotide triphosphate hydrolases"/>
    <property type="match status" value="2"/>
</dbReference>
<dbReference type="CDD" id="cd03232">
    <property type="entry name" value="ABCG_PDR_domain2"/>
    <property type="match status" value="1"/>
</dbReference>
<keyword evidence="8 10" id="KW-0472">Membrane</keyword>
<dbReference type="Pfam" id="PF00005">
    <property type="entry name" value="ABC_tran"/>
    <property type="match status" value="2"/>
</dbReference>
<feature type="region of interest" description="Disordered" evidence="9">
    <location>
        <begin position="802"/>
        <end position="827"/>
    </location>
</feature>
<dbReference type="InterPro" id="IPR003439">
    <property type="entry name" value="ABC_transporter-like_ATP-bd"/>
</dbReference>
<feature type="domain" description="ABC transporter" evidence="11">
    <location>
        <begin position="141"/>
        <end position="392"/>
    </location>
</feature>
<proteinExistence type="inferred from homology"/>
<organism evidence="12 13">
    <name type="scientific">Alternaria tenuissima</name>
    <dbReference type="NCBI Taxonomy" id="119927"/>
    <lineage>
        <taxon>Eukaryota</taxon>
        <taxon>Fungi</taxon>
        <taxon>Dikarya</taxon>
        <taxon>Ascomycota</taxon>
        <taxon>Pezizomycotina</taxon>
        <taxon>Dothideomycetes</taxon>
        <taxon>Pleosporomycetidae</taxon>
        <taxon>Pleosporales</taxon>
        <taxon>Pleosporineae</taxon>
        <taxon>Pleosporaceae</taxon>
        <taxon>Alternaria</taxon>
        <taxon>Alternaria sect. Alternaria</taxon>
        <taxon>Alternaria alternata complex</taxon>
    </lineage>
</organism>
<dbReference type="PROSITE" id="PS00211">
    <property type="entry name" value="ABC_TRANSPORTER_1"/>
    <property type="match status" value="1"/>
</dbReference>
<dbReference type="InterPro" id="IPR010929">
    <property type="entry name" value="PDR_CDR_ABC"/>
</dbReference>
<dbReference type="InterPro" id="IPR034001">
    <property type="entry name" value="ABCG_PDR_1"/>
</dbReference>
<feature type="transmembrane region" description="Helical" evidence="10">
    <location>
        <begin position="1170"/>
        <end position="1190"/>
    </location>
</feature>
<keyword evidence="4 10" id="KW-0812">Transmembrane</keyword>
<dbReference type="PROSITE" id="PS50893">
    <property type="entry name" value="ABC_TRANSPORTER_2"/>
    <property type="match status" value="2"/>
</dbReference>
<evidence type="ECO:0000256" key="6">
    <source>
        <dbReference type="ARBA" id="ARBA00022840"/>
    </source>
</evidence>
<reference evidence="12" key="1">
    <citation type="submission" date="2017-10" db="EMBL/GenBank/DDBJ databases">
        <authorList>
            <person name="Armitage A.D."/>
            <person name="Barbara D.J."/>
            <person name="Woodhall J.W."/>
            <person name="Sreenivasaprasad S."/>
            <person name="Lane C.R."/>
            <person name="Clarkson J.P."/>
            <person name="Harrison R.J."/>
        </authorList>
    </citation>
    <scope>NUCLEOTIDE SEQUENCE</scope>
    <source>
        <strain evidence="12">FERA 1164</strain>
    </source>
</reference>
<feature type="transmembrane region" description="Helical" evidence="10">
    <location>
        <begin position="581"/>
        <end position="604"/>
    </location>
</feature>
<dbReference type="FunFam" id="3.40.50.300:FF:000054">
    <property type="entry name" value="ABC multidrug transporter atrF"/>
    <property type="match status" value="1"/>
</dbReference>
<dbReference type="InterPro" id="IPR043926">
    <property type="entry name" value="ABCG_dom"/>
</dbReference>
<dbReference type="Pfam" id="PF14510">
    <property type="entry name" value="ABC_trans_N"/>
    <property type="match status" value="1"/>
</dbReference>
<evidence type="ECO:0000256" key="8">
    <source>
        <dbReference type="ARBA" id="ARBA00023136"/>
    </source>
</evidence>
<evidence type="ECO:0000256" key="2">
    <source>
        <dbReference type="ARBA" id="ARBA00006012"/>
    </source>
</evidence>
<dbReference type="InterPro" id="IPR034003">
    <property type="entry name" value="ABCG_PDR_2"/>
</dbReference>
<feature type="transmembrane region" description="Helical" evidence="10">
    <location>
        <begin position="749"/>
        <end position="770"/>
    </location>
</feature>
<keyword evidence="3" id="KW-0813">Transport</keyword>
<evidence type="ECO:0000313" key="12">
    <source>
        <dbReference type="EMBL" id="RYN16614.1"/>
    </source>
</evidence>
<dbReference type="Pfam" id="PF19055">
    <property type="entry name" value="ABC2_membrane_7"/>
    <property type="match status" value="1"/>
</dbReference>
<keyword evidence="5" id="KW-0547">Nucleotide-binding</keyword>
<feature type="transmembrane region" description="Helical" evidence="10">
    <location>
        <begin position="1283"/>
        <end position="1307"/>
    </location>
</feature>
<sequence>MFENIARDEDHTEQHERHYQDIFIKEHDDFPLSSEGTGMNRPSIGDASEGDLRRVATMISQRKQSIAQGSTSSDVQGDPALDVQSGSFDPVKWLRSFLNNFHDQDGTPKNTGILYKSLDVYGRGSALQIQQTVGSYFLAPMRFRELLRSSKKQARHILHNFDGVLQSGELLIVLGRPGSGCSTLLKTMCGELFGLHIGEDSKVHYNGISQDRMMKEFKGEIVYNQEVEKHFPHLTVGQTLEFASRSRLPVRTSSGMSRNELSKHCVQIVMAVLGLSHTYNTKVGNDFIRGVSGGERKRVSIAEMMLSGSPLCAWDNSTRGLDSATALKFVQTLRLASDLGGSANAVAIYQASQDIYDIFDKATVLYEGRQIYFGPATAAKSFFERQGWHCPQRQTTGDFLTSVTNPQERRAQRRMEDKVPRTPEEFEQYWRRSPEYQALIEDMQIYERNYPPGGQNESLVQLRNQKNYAQAKHVRPKSPYTLSVIQQIGLCTKRAYQRIMGDIAATATNILINVVLSLVLGSVFFNTPDATVGFSSKGAVLFMGILLSALSTIAEINGLYAQRPVVEKHASYAFYHPCCEAIAGIIAEVPIKFCSSVVFNLILYFMAGLRREPAQFFIFFLITYITSFVMSAAFRTMAALTKTVSQAMALAGVLSLALVMYTGYVVSVPQMKDWFSWIRYVNPIFYAFEILIANEFHGREFTCSEIIPSYTPLVGESWICSAVGSIAGRRTVSGDDYIAKSYQYYYSHVWRNFGIMLAFLFGLMGIYFWATEWNSSTTSTAEVLVFQRGHVPDYLQENDSLTATDEEKGVKRSQSKPSEPSSSVQAMEPQKDIFTWRDVVYDIEIKGQPRRLLDHVSGWVQPGTLTALMGVSGAGKTTLLDVLAQRTTMGVITGDMFVNGKPLDASFQRKTGYVQQQDLHLDTATVRESLRFSAMLRQPASVSMEEKYEFVEKVIDMLNMRDFANAVVGTPGEGLNVEQRKLLTIGVELAARPKLLLFLDEPTSGLDSQSSWAICAFLRKLADAGQAVLCTVHQPSAILFQEFDRLLFLARGGKTVYFGKIGKNSRTLLDYFESNGARKCEDAENPAEYMIETVNNGPRDKQDWHAIWKASPERSAVEAEIDRLHAENANEPVAVEAESDEQAEFAAPFARQFQVVTNRIFQQYWRMPEYVISKFVLSILGGLFVGFTFYDVNATQAGMANVMFAIFMITALFSTLVQQIQPLFVTQRALYEVRERPSKAYSWRAFLFANILVELPYQIISGILLWACFYYPVVGVQASERQVLVLLYSIQFFVFASSFASMTIAALPDTVTASGVVIMLTLMSIVFCGVLQSPTALPGFWIFMYRVSPFTYWIGGIVSTMLHSRLVECSQAETMIFNPPEIQTCGQYLAGFLESAIGQLQNPDDTQQCRYCSVTVADQFLQGSKIFWTERWRNFGIVWAYVIFNIFVAALTYYLFRVKTWGSSVSKPKKDSDKTAQTATTQTSE</sequence>
<feature type="compositionally biased region" description="Polar residues" evidence="9">
    <location>
        <begin position="1475"/>
        <end position="1485"/>
    </location>
</feature>
<feature type="transmembrane region" description="Helical" evidence="10">
    <location>
        <begin position="1245"/>
        <end position="1271"/>
    </location>
</feature>
<comment type="caution">
    <text evidence="12">The sequence shown here is derived from an EMBL/GenBank/DDBJ whole genome shotgun (WGS) entry which is preliminary data.</text>
</comment>
<feature type="region of interest" description="Disordered" evidence="9">
    <location>
        <begin position="1464"/>
        <end position="1485"/>
    </location>
</feature>
<dbReference type="SUPFAM" id="SSF52540">
    <property type="entry name" value="P-loop containing nucleoside triphosphate hydrolases"/>
    <property type="match status" value="2"/>
</dbReference>
<evidence type="ECO:0000259" key="11">
    <source>
        <dbReference type="PROSITE" id="PS50893"/>
    </source>
</evidence>
<dbReference type="Proteomes" id="UP000292340">
    <property type="component" value="Unassembled WGS sequence"/>
</dbReference>
<evidence type="ECO:0000256" key="4">
    <source>
        <dbReference type="ARBA" id="ARBA00022692"/>
    </source>
</evidence>
<feature type="domain" description="ABC transporter" evidence="11">
    <location>
        <begin position="834"/>
        <end position="1077"/>
    </location>
</feature>
<evidence type="ECO:0000256" key="3">
    <source>
        <dbReference type="ARBA" id="ARBA00022448"/>
    </source>
</evidence>
<feature type="transmembrane region" description="Helical" evidence="10">
    <location>
        <begin position="539"/>
        <end position="561"/>
    </location>
</feature>
<dbReference type="Pfam" id="PF06422">
    <property type="entry name" value="PDR_CDR"/>
    <property type="match status" value="2"/>
</dbReference>
<dbReference type="GO" id="GO:0016020">
    <property type="term" value="C:membrane"/>
    <property type="evidence" value="ECO:0007669"/>
    <property type="project" value="UniProtKB-SubCell"/>
</dbReference>
<dbReference type="InterPro" id="IPR027417">
    <property type="entry name" value="P-loop_NTPase"/>
</dbReference>
<evidence type="ECO:0000256" key="10">
    <source>
        <dbReference type="SAM" id="Phobius"/>
    </source>
</evidence>
<dbReference type="InterPro" id="IPR029481">
    <property type="entry name" value="ABC_trans_N"/>
</dbReference>
<dbReference type="EMBL" id="PDXB01000071">
    <property type="protein sequence ID" value="RYN16614.1"/>
    <property type="molecule type" value="Genomic_DNA"/>
</dbReference>
<feature type="transmembrane region" description="Helical" evidence="10">
    <location>
        <begin position="616"/>
        <end position="634"/>
    </location>
</feature>
<keyword evidence="7 10" id="KW-1133">Transmembrane helix</keyword>
<evidence type="ECO:0000313" key="13">
    <source>
        <dbReference type="Proteomes" id="UP000292340"/>
    </source>
</evidence>
<reference evidence="12" key="2">
    <citation type="journal article" date="2019" name="bioRxiv">
        <title>Genomics, evolutionary history and diagnostics of the Alternaria alternata species group including apple and Asian pear pathotypes.</title>
        <authorList>
            <person name="Armitage A.D."/>
            <person name="Cockerton H.M."/>
            <person name="Sreenivasaprasad S."/>
            <person name="Woodhall J.W."/>
            <person name="Lane C.R."/>
            <person name="Harrison R.J."/>
            <person name="Clarkson J.P."/>
        </authorList>
    </citation>
    <scope>NUCLEOTIDE SEQUENCE</scope>
    <source>
        <strain evidence="12">FERA 1164</strain>
    </source>
</reference>
<evidence type="ECO:0000256" key="9">
    <source>
        <dbReference type="SAM" id="MobiDB-lite"/>
    </source>
</evidence>
<gene>
    <name evidence="12" type="ORF">AA0115_g12266</name>
</gene>
<comment type="similarity">
    <text evidence="2">Belongs to the ABC transporter superfamily. ABCG family. PDR (TC 3.A.1.205) subfamily.</text>
</comment>
<evidence type="ECO:0000256" key="1">
    <source>
        <dbReference type="ARBA" id="ARBA00004141"/>
    </source>
</evidence>
<protein>
    <submittedName>
        <fullName evidence="12">ABC transporter</fullName>
    </submittedName>
</protein>
<dbReference type="SMART" id="SM00382">
    <property type="entry name" value="AAA"/>
    <property type="match status" value="2"/>
</dbReference>
<keyword evidence="6" id="KW-0067">ATP-binding</keyword>
<name>A0AB37VZQ5_9PLEO</name>
<dbReference type="GO" id="GO:0140359">
    <property type="term" value="F:ABC-type transporter activity"/>
    <property type="evidence" value="ECO:0007669"/>
    <property type="project" value="InterPro"/>
</dbReference>
<evidence type="ECO:0000256" key="5">
    <source>
        <dbReference type="ARBA" id="ARBA00022741"/>
    </source>
</evidence>
<dbReference type="Pfam" id="PF01061">
    <property type="entry name" value="ABC2_membrane"/>
    <property type="match status" value="2"/>
</dbReference>
<dbReference type="InterPro" id="IPR013525">
    <property type="entry name" value="ABC2_TM"/>
</dbReference>
<dbReference type="PANTHER" id="PTHR19241">
    <property type="entry name" value="ATP-BINDING CASSETTE TRANSPORTER"/>
    <property type="match status" value="1"/>
</dbReference>
<accession>A0AB37VZQ5</accession>
<evidence type="ECO:0000256" key="7">
    <source>
        <dbReference type="ARBA" id="ARBA00022989"/>
    </source>
</evidence>
<comment type="subcellular location">
    <subcellularLocation>
        <location evidence="1">Membrane</location>
        <topology evidence="1">Multi-pass membrane protein</topology>
    </subcellularLocation>
</comment>
<feature type="transmembrane region" description="Helical" evidence="10">
    <location>
        <begin position="503"/>
        <end position="527"/>
    </location>
</feature>